<dbReference type="PANTHER" id="PTHR42928">
    <property type="entry name" value="TRICARBOXYLATE-BINDING PROTEIN"/>
    <property type="match status" value="1"/>
</dbReference>
<comment type="similarity">
    <text evidence="1">Belongs to the UPF0065 (bug) family.</text>
</comment>
<evidence type="ECO:0000313" key="4">
    <source>
        <dbReference type="Proteomes" id="UP000321103"/>
    </source>
</evidence>
<sequence>MSSPPDQTRSGTRRKHPVVMAVYGIVATAVIGLAAFFSFQSATAGSDIRANLTLIAPAGAGGGWDTFMREQQQAMRANSLVNNTQVVNIPGAAGTIGLGQLSTMEGQANTLMVTGAGLVAGVAQLDSAVTHDDVRPIARVVEEYDVVVVPADSPYETIDDLVRAWRANPAEVAWTGGGTFDQLVMTELALATGIEPSETTYIPKSGGGEATQALITGTADAATSGYMDVADQIEAGRLKALGMAAPQRLDGVEIPTLTEQGYEVDLANWRAVLAPPGITDEEFAELRTLLEESVATPEWQEAVERNKWTEVYLAGEEFDEFMASEQERIAMLVEEIS</sequence>
<dbReference type="PANTHER" id="PTHR42928:SF3">
    <property type="entry name" value="UPF0065 PROTEIN YFLP"/>
    <property type="match status" value="1"/>
</dbReference>
<comment type="caution">
    <text evidence="3">The sequence shown here is derived from an EMBL/GenBank/DDBJ whole genome shotgun (WGS) entry which is preliminary data.</text>
</comment>
<evidence type="ECO:0000256" key="2">
    <source>
        <dbReference type="SAM" id="Phobius"/>
    </source>
</evidence>
<keyword evidence="2" id="KW-1133">Transmembrane helix</keyword>
<dbReference type="InterPro" id="IPR005064">
    <property type="entry name" value="BUG"/>
</dbReference>
<reference evidence="3 4" key="1">
    <citation type="submission" date="2019-07" db="EMBL/GenBank/DDBJ databases">
        <title>Whole genome shotgun sequence of Kocuria turfanensis NBRC 107627.</title>
        <authorList>
            <person name="Hosoyama A."/>
            <person name="Uohara A."/>
            <person name="Ohji S."/>
            <person name="Ichikawa N."/>
        </authorList>
    </citation>
    <scope>NUCLEOTIDE SEQUENCE [LARGE SCALE GENOMIC DNA]</scope>
    <source>
        <strain evidence="3 4">NBRC 107627</strain>
    </source>
</reference>
<proteinExistence type="inferred from homology"/>
<evidence type="ECO:0000256" key="1">
    <source>
        <dbReference type="ARBA" id="ARBA00006987"/>
    </source>
</evidence>
<name>A0A512IH76_9MICC</name>
<protein>
    <submittedName>
        <fullName evidence="3">Tricarboxylic transport membrane protein</fullName>
    </submittedName>
</protein>
<keyword evidence="2" id="KW-0812">Transmembrane</keyword>
<dbReference type="InterPro" id="IPR042100">
    <property type="entry name" value="Bug_dom1"/>
</dbReference>
<gene>
    <name evidence="3" type="ORF">KTU01_31880</name>
</gene>
<dbReference type="SUPFAM" id="SSF53850">
    <property type="entry name" value="Periplasmic binding protein-like II"/>
    <property type="match status" value="1"/>
</dbReference>
<dbReference type="PIRSF" id="PIRSF017082">
    <property type="entry name" value="YflP"/>
    <property type="match status" value="1"/>
</dbReference>
<dbReference type="Proteomes" id="UP000321103">
    <property type="component" value="Unassembled WGS sequence"/>
</dbReference>
<dbReference type="CDD" id="cd07012">
    <property type="entry name" value="PBP2_Bug_TTT"/>
    <property type="match status" value="1"/>
</dbReference>
<dbReference type="STRING" id="388357.GCA_001580365_02053"/>
<dbReference type="AlphaFoldDB" id="A0A512IH76"/>
<keyword evidence="4" id="KW-1185">Reference proteome</keyword>
<accession>A0A512IH76</accession>
<dbReference type="Pfam" id="PF03401">
    <property type="entry name" value="TctC"/>
    <property type="match status" value="1"/>
</dbReference>
<dbReference type="Gene3D" id="3.40.190.150">
    <property type="entry name" value="Bordetella uptake gene, domain 1"/>
    <property type="match status" value="1"/>
</dbReference>
<keyword evidence="2" id="KW-0472">Membrane</keyword>
<feature type="transmembrane region" description="Helical" evidence="2">
    <location>
        <begin position="20"/>
        <end position="39"/>
    </location>
</feature>
<organism evidence="3 4">
    <name type="scientific">Kocuria turfanensis</name>
    <dbReference type="NCBI Taxonomy" id="388357"/>
    <lineage>
        <taxon>Bacteria</taxon>
        <taxon>Bacillati</taxon>
        <taxon>Actinomycetota</taxon>
        <taxon>Actinomycetes</taxon>
        <taxon>Micrococcales</taxon>
        <taxon>Micrococcaceae</taxon>
        <taxon>Kocuria</taxon>
    </lineage>
</organism>
<evidence type="ECO:0000313" key="3">
    <source>
        <dbReference type="EMBL" id="GEO97065.1"/>
    </source>
</evidence>
<dbReference type="EMBL" id="BJZS01000105">
    <property type="protein sequence ID" value="GEO97065.1"/>
    <property type="molecule type" value="Genomic_DNA"/>
</dbReference>
<dbReference type="Gene3D" id="3.40.190.10">
    <property type="entry name" value="Periplasmic binding protein-like II"/>
    <property type="match status" value="1"/>
</dbReference>